<keyword evidence="6 8" id="KW-0456">Lyase</keyword>
<dbReference type="RefSeq" id="WP_009837880.1">
    <property type="nucleotide sequence ID" value="NZ_AAOH01000002.1"/>
</dbReference>
<dbReference type="HAMAP" id="MF_02016">
    <property type="entry name" value="MltF"/>
    <property type="match status" value="1"/>
</dbReference>
<dbReference type="Pfam" id="PF00497">
    <property type="entry name" value="SBP_bac_3"/>
    <property type="match status" value="1"/>
</dbReference>
<evidence type="ECO:0000256" key="7">
    <source>
        <dbReference type="ARBA" id="ARBA00023316"/>
    </source>
</evidence>
<dbReference type="Gene3D" id="1.10.530.10">
    <property type="match status" value="1"/>
</dbReference>
<feature type="active site" evidence="8">
    <location>
        <position position="302"/>
    </location>
</feature>
<dbReference type="EMBL" id="AAOH01000002">
    <property type="protein sequence ID" value="EAR30007.1"/>
    <property type="molecule type" value="Genomic_DNA"/>
</dbReference>
<sequence length="464" mass="53429" precursor="true">MMRIIFLLISCCVLLACTEQENTTQLQKIVQQEKLRVGILVGQSTYYLDNDGEAGFEFELASAFADFLGVKLEVVPFFSRADIFPRLKNGNIDLIASGLSINKERIKHYRFAPQYRSISQKLVFKQGNERPRNFSQLSGSLMVLSQSSHAESLKQAKLRFEELTWQETDDMDEAELLQLILDGSLDYTIADSNNLALFRRYHPELSIGFSVTKEEPVAWMLAESDDDSLYALMIEFFGLTRQSGLLHELEEKYFGHVRQFNYINTLSFINAVKTTLPKYQDWFMQYANELDWRLLAALSYQESMWDPKAKSPTGVRGIMMLTQPTAKQVGVTNRLEPEQNIKGGALYLARLLNSIPERINSPDRLWFALASYNVGWGHVNDARVITEQEGADPDKWAEVKKRLPLLVKKRYYRKTRYGYARGDVAVTYVDNIRRYYDTLVWLDENKDEQTEFSDSPTLEPTAVN</sequence>
<dbReference type="AlphaFoldDB" id="A4C7Q3"/>
<dbReference type="SMART" id="SM00062">
    <property type="entry name" value="PBPb"/>
    <property type="match status" value="1"/>
</dbReference>
<evidence type="ECO:0000256" key="3">
    <source>
        <dbReference type="ARBA" id="ARBA00022729"/>
    </source>
</evidence>
<dbReference type="GO" id="GO:0071555">
    <property type="term" value="P:cell wall organization"/>
    <property type="evidence" value="ECO:0007669"/>
    <property type="project" value="UniProtKB-KW"/>
</dbReference>
<dbReference type="PROSITE" id="PS51257">
    <property type="entry name" value="PROKAR_LIPOPROTEIN"/>
    <property type="match status" value="1"/>
</dbReference>
<dbReference type="GO" id="GO:0009253">
    <property type="term" value="P:peptidoglycan catabolic process"/>
    <property type="evidence" value="ECO:0007669"/>
    <property type="project" value="TreeGrafter"/>
</dbReference>
<dbReference type="InterPro" id="IPR023703">
    <property type="entry name" value="MltF"/>
</dbReference>
<dbReference type="PANTHER" id="PTHR35936">
    <property type="entry name" value="MEMBRANE-BOUND LYTIC MUREIN TRANSGLYCOSYLASE F"/>
    <property type="match status" value="1"/>
</dbReference>
<dbReference type="InterPro" id="IPR008258">
    <property type="entry name" value="Transglycosylase_SLT_dom_1"/>
</dbReference>
<protein>
    <recommendedName>
        <fullName evidence="8">Membrane-bound lytic murein transglycosylase F</fullName>
        <ecNumber evidence="8">4.2.2.n1</ecNumber>
    </recommendedName>
    <alternativeName>
        <fullName evidence="8">Murein lyase F</fullName>
    </alternativeName>
</protein>
<comment type="caution">
    <text evidence="10">The sequence shown here is derived from an EMBL/GenBank/DDBJ whole genome shotgun (WGS) entry which is preliminary data.</text>
</comment>
<comment type="caution">
    <text evidence="8">Lacks conserved residue(s) required for the propagation of feature annotation.</text>
</comment>
<keyword evidence="5 8" id="KW-0998">Cell outer membrane</keyword>
<evidence type="ECO:0000313" key="11">
    <source>
        <dbReference type="Proteomes" id="UP000006201"/>
    </source>
</evidence>
<dbReference type="Proteomes" id="UP000006201">
    <property type="component" value="Unassembled WGS sequence"/>
</dbReference>
<reference evidence="10 11" key="1">
    <citation type="submission" date="2006-02" db="EMBL/GenBank/DDBJ databases">
        <authorList>
            <person name="Moran M.A."/>
            <person name="Kjelleberg S."/>
            <person name="Egan S."/>
            <person name="Saunders N."/>
            <person name="Thomas T."/>
            <person name="Ferriera S."/>
            <person name="Johnson J."/>
            <person name="Kravitz S."/>
            <person name="Halpern A."/>
            <person name="Remington K."/>
            <person name="Beeson K."/>
            <person name="Tran B."/>
            <person name="Rogers Y.-H."/>
            <person name="Friedman R."/>
            <person name="Venter J.C."/>
        </authorList>
    </citation>
    <scope>NUCLEOTIDE SEQUENCE [LARGE SCALE GENOMIC DNA]</scope>
    <source>
        <strain evidence="10 11">D2</strain>
    </source>
</reference>
<dbReference type="CDD" id="cd01009">
    <property type="entry name" value="PBP2_YfhD_N"/>
    <property type="match status" value="1"/>
</dbReference>
<comment type="subcellular location">
    <subcellularLocation>
        <location evidence="8">Cell outer membrane</location>
        <topology evidence="8">Peripheral membrane protein</topology>
    </subcellularLocation>
    <text evidence="8">Attached to the inner leaflet of the outer membrane.</text>
</comment>
<feature type="domain" description="Solute-binding protein family 3/N-terminal" evidence="9">
    <location>
        <begin position="34"/>
        <end position="257"/>
    </location>
</feature>
<dbReference type="GO" id="GO:0008933">
    <property type="term" value="F:peptidoglycan lytic transglycosylase activity"/>
    <property type="evidence" value="ECO:0007669"/>
    <property type="project" value="UniProtKB-UniRule"/>
</dbReference>
<comment type="domain">
    <text evidence="8">The N-terminal domain does not have lytic activity and probably modulates enzymatic activity. The C-terminal domain is the catalytic active domain.</text>
</comment>
<evidence type="ECO:0000256" key="6">
    <source>
        <dbReference type="ARBA" id="ARBA00023239"/>
    </source>
</evidence>
<comment type="similarity">
    <text evidence="1">Belongs to the transglycosylase Slt family.</text>
</comment>
<evidence type="ECO:0000256" key="1">
    <source>
        <dbReference type="ARBA" id="ARBA00007734"/>
    </source>
</evidence>
<dbReference type="Pfam" id="PF01464">
    <property type="entry name" value="SLT"/>
    <property type="match status" value="1"/>
</dbReference>
<keyword evidence="11" id="KW-1185">Reference proteome</keyword>
<dbReference type="EC" id="4.2.2.n1" evidence="8"/>
<gene>
    <name evidence="8" type="primary">mltF</name>
    <name evidence="10" type="ORF">PTD2_14344</name>
</gene>
<evidence type="ECO:0000256" key="5">
    <source>
        <dbReference type="ARBA" id="ARBA00023237"/>
    </source>
</evidence>
<dbReference type="STRING" id="87626.PTD2_14344"/>
<dbReference type="PROSITE" id="PS00922">
    <property type="entry name" value="TRANSGLYCOSYLASE"/>
    <property type="match status" value="1"/>
</dbReference>
<dbReference type="SUPFAM" id="SSF53955">
    <property type="entry name" value="Lysozyme-like"/>
    <property type="match status" value="1"/>
</dbReference>
<accession>A4C7Q3</accession>
<comment type="similarity">
    <text evidence="8">In the N-terminal section; belongs to the bacterial solute-binding protein 3 family.</text>
</comment>
<keyword evidence="3 8" id="KW-0732">Signal</keyword>
<dbReference type="InterPro" id="IPR001638">
    <property type="entry name" value="Solute-binding_3/MltF_N"/>
</dbReference>
<dbReference type="HOGENOM" id="CLU_027494_0_1_6"/>
<dbReference type="InterPro" id="IPR000189">
    <property type="entry name" value="Transglyc_AS"/>
</dbReference>
<evidence type="ECO:0000259" key="9">
    <source>
        <dbReference type="SMART" id="SM00062"/>
    </source>
</evidence>
<keyword evidence="4 8" id="KW-0472">Membrane</keyword>
<feature type="signal peptide" evidence="8">
    <location>
        <begin position="1"/>
        <end position="16"/>
    </location>
</feature>
<dbReference type="OrthoDB" id="9815002at2"/>
<dbReference type="eggNOG" id="COG4623">
    <property type="taxonomic scope" value="Bacteria"/>
</dbReference>
<comment type="similarity">
    <text evidence="2">Belongs to the bacterial solute-binding protein 3 family.</text>
</comment>
<evidence type="ECO:0000256" key="8">
    <source>
        <dbReference type="HAMAP-Rule" id="MF_02016"/>
    </source>
</evidence>
<dbReference type="GO" id="GO:0009279">
    <property type="term" value="C:cell outer membrane"/>
    <property type="evidence" value="ECO:0007669"/>
    <property type="project" value="UniProtKB-SubCell"/>
</dbReference>
<dbReference type="CDD" id="cd13403">
    <property type="entry name" value="MLTF-like"/>
    <property type="match status" value="1"/>
</dbReference>
<dbReference type="InterPro" id="IPR023346">
    <property type="entry name" value="Lysozyme-like_dom_sf"/>
</dbReference>
<organism evidence="10 11">
    <name type="scientific">Pseudoalteromonas tunicata D2</name>
    <dbReference type="NCBI Taxonomy" id="87626"/>
    <lineage>
        <taxon>Bacteria</taxon>
        <taxon>Pseudomonadati</taxon>
        <taxon>Pseudomonadota</taxon>
        <taxon>Gammaproteobacteria</taxon>
        <taxon>Alteromonadales</taxon>
        <taxon>Pseudoalteromonadaceae</taxon>
        <taxon>Pseudoalteromonas</taxon>
    </lineage>
</organism>
<proteinExistence type="inferred from homology"/>
<dbReference type="SUPFAM" id="SSF53850">
    <property type="entry name" value="Periplasmic binding protein-like II"/>
    <property type="match status" value="1"/>
</dbReference>
<comment type="function">
    <text evidence="8">Murein-degrading enzyme that degrades murein glycan strands and insoluble, high-molecular weight murein sacculi, with the concomitant formation of a 1,6-anhydromuramoyl product. Lytic transglycosylases (LTs) play an integral role in the metabolism of the peptidoglycan (PG) sacculus. Their lytic action creates space within the PG sacculus to allow for its expansion as well as for the insertion of various structures such as secretion systems and flagella.</text>
</comment>
<dbReference type="GO" id="GO:0016998">
    <property type="term" value="P:cell wall macromolecule catabolic process"/>
    <property type="evidence" value="ECO:0007669"/>
    <property type="project" value="UniProtKB-UniRule"/>
</dbReference>
<feature type="chain" id="PRO_5009006775" description="Membrane-bound lytic murein transglycosylase F" evidence="8">
    <location>
        <begin position="17"/>
        <end position="464"/>
    </location>
</feature>
<feature type="region of interest" description="LT domain" evidence="8">
    <location>
        <begin position="258"/>
        <end position="464"/>
    </location>
</feature>
<dbReference type="PANTHER" id="PTHR35936:SF32">
    <property type="entry name" value="MEMBRANE-BOUND LYTIC MUREIN TRANSGLYCOSYLASE F"/>
    <property type="match status" value="1"/>
</dbReference>
<comment type="catalytic activity">
    <reaction evidence="8">
        <text>Exolytic cleavage of the (1-&gt;4)-beta-glycosidic linkage between N-acetylmuramic acid (MurNAc) and N-acetylglucosamine (GlcNAc) residues in peptidoglycan, from either the reducing or the non-reducing ends of the peptidoglycan chains, with concomitant formation of a 1,6-anhydrobond in the MurNAc residue.</text>
        <dbReference type="EC" id="4.2.2.n1"/>
    </reaction>
</comment>
<dbReference type="Gene3D" id="3.40.190.10">
    <property type="entry name" value="Periplasmic binding protein-like II"/>
    <property type="match status" value="2"/>
</dbReference>
<keyword evidence="7 8" id="KW-0961">Cell wall biogenesis/degradation</keyword>
<evidence type="ECO:0000313" key="10">
    <source>
        <dbReference type="EMBL" id="EAR30007.1"/>
    </source>
</evidence>
<comment type="similarity">
    <text evidence="8">In the C-terminal section; belongs to the transglycosylase Slt family.</text>
</comment>
<dbReference type="NCBIfam" id="NF008112">
    <property type="entry name" value="PRK10859.1"/>
    <property type="match status" value="1"/>
</dbReference>
<name>A4C7Q3_9GAMM</name>
<evidence type="ECO:0000256" key="2">
    <source>
        <dbReference type="ARBA" id="ARBA00010333"/>
    </source>
</evidence>
<evidence type="ECO:0000256" key="4">
    <source>
        <dbReference type="ARBA" id="ARBA00023136"/>
    </source>
</evidence>